<feature type="transmembrane region" description="Helical" evidence="1">
    <location>
        <begin position="45"/>
        <end position="67"/>
    </location>
</feature>
<evidence type="ECO:0000313" key="2">
    <source>
        <dbReference type="EMBL" id="MFC0253689.1"/>
    </source>
</evidence>
<protein>
    <recommendedName>
        <fullName evidence="4">DUF4064 domain-containing protein</fullName>
    </recommendedName>
</protein>
<feature type="transmembrane region" description="Helical" evidence="1">
    <location>
        <begin position="101"/>
        <end position="117"/>
    </location>
</feature>
<accession>A0ABV6FJI5</accession>
<feature type="transmembrane region" description="Helical" evidence="1">
    <location>
        <begin position="7"/>
        <end position="25"/>
    </location>
</feature>
<reference evidence="2 3" key="1">
    <citation type="submission" date="2024-09" db="EMBL/GenBank/DDBJ databases">
        <authorList>
            <person name="Sun Q."/>
            <person name="Mori K."/>
        </authorList>
    </citation>
    <scope>NUCLEOTIDE SEQUENCE [LARGE SCALE GENOMIC DNA]</scope>
    <source>
        <strain evidence="2 3">CCM 7792</strain>
    </source>
</reference>
<gene>
    <name evidence="2" type="ORF">ACFFJK_17465</name>
</gene>
<evidence type="ECO:0000256" key="1">
    <source>
        <dbReference type="SAM" id="Phobius"/>
    </source>
</evidence>
<sequence length="129" mass="13154">MKKSAPNYALYIILFLFALLLWDVATDAGDFMTVNVDGEEIGGPLGALLALLFAGGGTIIAGIVMIVVGLVLAVVFAGVGVILLGALGVAAVAVALAISPLLLPLLVPVAIVWFFVARSRKARVAQPAA</sequence>
<keyword evidence="1" id="KW-0472">Membrane</keyword>
<dbReference type="EMBL" id="JBHLWP010000016">
    <property type="protein sequence ID" value="MFC0253689.1"/>
    <property type="molecule type" value="Genomic_DNA"/>
</dbReference>
<keyword evidence="1" id="KW-1133">Transmembrane helix</keyword>
<dbReference type="RefSeq" id="WP_379680831.1">
    <property type="nucleotide sequence ID" value="NZ_JBHLWP010000016.1"/>
</dbReference>
<keyword evidence="1" id="KW-0812">Transmembrane</keyword>
<feature type="transmembrane region" description="Helical" evidence="1">
    <location>
        <begin position="74"/>
        <end position="95"/>
    </location>
</feature>
<evidence type="ECO:0000313" key="3">
    <source>
        <dbReference type="Proteomes" id="UP001589773"/>
    </source>
</evidence>
<name>A0ABV6FJI5_9BURK</name>
<evidence type="ECO:0008006" key="4">
    <source>
        <dbReference type="Google" id="ProtNLM"/>
    </source>
</evidence>
<dbReference type="Proteomes" id="UP001589773">
    <property type="component" value="Unassembled WGS sequence"/>
</dbReference>
<organism evidence="2 3">
    <name type="scientific">Massilia consociata</name>
    <dbReference type="NCBI Taxonomy" id="760117"/>
    <lineage>
        <taxon>Bacteria</taxon>
        <taxon>Pseudomonadati</taxon>
        <taxon>Pseudomonadota</taxon>
        <taxon>Betaproteobacteria</taxon>
        <taxon>Burkholderiales</taxon>
        <taxon>Oxalobacteraceae</taxon>
        <taxon>Telluria group</taxon>
        <taxon>Massilia</taxon>
    </lineage>
</organism>
<keyword evidence="3" id="KW-1185">Reference proteome</keyword>
<comment type="caution">
    <text evidence="2">The sequence shown here is derived from an EMBL/GenBank/DDBJ whole genome shotgun (WGS) entry which is preliminary data.</text>
</comment>
<proteinExistence type="predicted"/>